<evidence type="ECO:0000256" key="1">
    <source>
        <dbReference type="SAM" id="MobiDB-lite"/>
    </source>
</evidence>
<sequence length="314" mass="31776">MTSPDHPPAGEAGPTRPDPDAPVPPEPAPVAPQPDPAPVYYYAPPAPVAPPPRPRRWLVVLTVAWAVVLAGAALWSVRYDGPTDREQTTVGEAKATADRLAADVVVAAGPGVVADVGTFGAGEDCRISLARRGLRHSRVIDLFTAPGAEQRLIQTVAAGLPAAYGASAAGTAEAPRLRADGGNYVLLTGTSTGPGLVRLTIDTGCRQKSDVTAEPTAAPAAARAAVTEVLTALGSPAVAWRSTALTCPNGRPLWTVAASGPATGVPAALDTALARVATTPVVAAPDRLAWRAADLSVSAHTTLDTVTVAATTAC</sequence>
<dbReference type="Proteomes" id="UP001500655">
    <property type="component" value="Unassembled WGS sequence"/>
</dbReference>
<organism evidence="3 4">
    <name type="scientific">Luedemannella helvata</name>
    <dbReference type="NCBI Taxonomy" id="349315"/>
    <lineage>
        <taxon>Bacteria</taxon>
        <taxon>Bacillati</taxon>
        <taxon>Actinomycetota</taxon>
        <taxon>Actinomycetes</taxon>
        <taxon>Micromonosporales</taxon>
        <taxon>Micromonosporaceae</taxon>
        <taxon>Luedemannella</taxon>
    </lineage>
</organism>
<dbReference type="EMBL" id="BAAALS010000030">
    <property type="protein sequence ID" value="GAA1771719.1"/>
    <property type="molecule type" value="Genomic_DNA"/>
</dbReference>
<keyword evidence="4" id="KW-1185">Reference proteome</keyword>
<gene>
    <name evidence="3" type="ORF">GCM10009681_48980</name>
</gene>
<feature type="transmembrane region" description="Helical" evidence="2">
    <location>
        <begin position="57"/>
        <end position="77"/>
    </location>
</feature>
<keyword evidence="2" id="KW-0472">Membrane</keyword>
<protein>
    <submittedName>
        <fullName evidence="3">Uncharacterized protein</fullName>
    </submittedName>
</protein>
<keyword evidence="2" id="KW-1133">Transmembrane helix</keyword>
<accession>A0ABP4XAJ8</accession>
<keyword evidence="2" id="KW-0812">Transmembrane</keyword>
<comment type="caution">
    <text evidence="3">The sequence shown here is derived from an EMBL/GenBank/DDBJ whole genome shotgun (WGS) entry which is preliminary data.</text>
</comment>
<dbReference type="RefSeq" id="WP_344086588.1">
    <property type="nucleotide sequence ID" value="NZ_BAAALS010000030.1"/>
</dbReference>
<proteinExistence type="predicted"/>
<name>A0ABP4XAJ8_9ACTN</name>
<feature type="compositionally biased region" description="Pro residues" evidence="1">
    <location>
        <begin position="20"/>
        <end position="37"/>
    </location>
</feature>
<evidence type="ECO:0000313" key="3">
    <source>
        <dbReference type="EMBL" id="GAA1771719.1"/>
    </source>
</evidence>
<reference evidence="4" key="1">
    <citation type="journal article" date="2019" name="Int. J. Syst. Evol. Microbiol.">
        <title>The Global Catalogue of Microorganisms (GCM) 10K type strain sequencing project: providing services to taxonomists for standard genome sequencing and annotation.</title>
        <authorList>
            <consortium name="The Broad Institute Genomics Platform"/>
            <consortium name="The Broad Institute Genome Sequencing Center for Infectious Disease"/>
            <person name="Wu L."/>
            <person name="Ma J."/>
        </authorList>
    </citation>
    <scope>NUCLEOTIDE SEQUENCE [LARGE SCALE GENOMIC DNA]</scope>
    <source>
        <strain evidence="4">JCM 13249</strain>
    </source>
</reference>
<feature type="region of interest" description="Disordered" evidence="1">
    <location>
        <begin position="1"/>
        <end position="37"/>
    </location>
</feature>
<evidence type="ECO:0000256" key="2">
    <source>
        <dbReference type="SAM" id="Phobius"/>
    </source>
</evidence>
<evidence type="ECO:0000313" key="4">
    <source>
        <dbReference type="Proteomes" id="UP001500655"/>
    </source>
</evidence>